<gene>
    <name evidence="6" type="primary">tilS</name>
    <name evidence="8" type="ORF">FHS27_006064</name>
</gene>
<dbReference type="RefSeq" id="WP_184309389.1">
    <property type="nucleotide sequence ID" value="NZ_JACHXU010000033.1"/>
</dbReference>
<keyword evidence="3 6" id="KW-0547">Nucleotide-binding</keyword>
<dbReference type="InterPro" id="IPR012795">
    <property type="entry name" value="tRNA_Ile_lys_synt_N"/>
</dbReference>
<comment type="domain">
    <text evidence="6">The N-terminal region contains the highly conserved SGGXDS motif, predicted to be a P-loop motif involved in ATP binding.</text>
</comment>
<dbReference type="PANTHER" id="PTHR43033:SF1">
    <property type="entry name" value="TRNA(ILE)-LYSIDINE SYNTHASE-RELATED"/>
    <property type="match status" value="1"/>
</dbReference>
<evidence type="ECO:0000256" key="6">
    <source>
        <dbReference type="HAMAP-Rule" id="MF_01161"/>
    </source>
</evidence>
<dbReference type="NCBIfam" id="TIGR02432">
    <property type="entry name" value="lysidine_TilS_N"/>
    <property type="match status" value="1"/>
</dbReference>
<evidence type="ECO:0000313" key="9">
    <source>
        <dbReference type="Proteomes" id="UP000536179"/>
    </source>
</evidence>
<keyword evidence="6" id="KW-0963">Cytoplasm</keyword>
<comment type="catalytic activity">
    <reaction evidence="5 6">
        <text>cytidine(34) in tRNA(Ile2) + L-lysine + ATP = lysidine(34) in tRNA(Ile2) + AMP + diphosphate + H(+)</text>
        <dbReference type="Rhea" id="RHEA:43744"/>
        <dbReference type="Rhea" id="RHEA-COMP:10625"/>
        <dbReference type="Rhea" id="RHEA-COMP:10670"/>
        <dbReference type="ChEBI" id="CHEBI:15378"/>
        <dbReference type="ChEBI" id="CHEBI:30616"/>
        <dbReference type="ChEBI" id="CHEBI:32551"/>
        <dbReference type="ChEBI" id="CHEBI:33019"/>
        <dbReference type="ChEBI" id="CHEBI:82748"/>
        <dbReference type="ChEBI" id="CHEBI:83665"/>
        <dbReference type="ChEBI" id="CHEBI:456215"/>
        <dbReference type="EC" id="6.3.4.19"/>
    </reaction>
</comment>
<comment type="function">
    <text evidence="6">Ligates lysine onto the cytidine present at position 34 of the AUA codon-specific tRNA(Ile) that contains the anticodon CAU, in an ATP-dependent manner. Cytidine is converted to lysidine, thus changing the amino acid specificity of the tRNA from methionine to isoleucine.</text>
</comment>
<keyword evidence="9" id="KW-1185">Reference proteome</keyword>
<dbReference type="InterPro" id="IPR012094">
    <property type="entry name" value="tRNA_Ile_lys_synt"/>
</dbReference>
<dbReference type="Pfam" id="PF01171">
    <property type="entry name" value="ATP_bind_3"/>
    <property type="match status" value="1"/>
</dbReference>
<dbReference type="GO" id="GO:0005524">
    <property type="term" value="F:ATP binding"/>
    <property type="evidence" value="ECO:0007669"/>
    <property type="project" value="UniProtKB-UniRule"/>
</dbReference>
<feature type="domain" description="tRNA(Ile)-lysidine/2-thiocytidine synthase N-terminal" evidence="7">
    <location>
        <begin position="32"/>
        <end position="217"/>
    </location>
</feature>
<dbReference type="GO" id="GO:0005737">
    <property type="term" value="C:cytoplasm"/>
    <property type="evidence" value="ECO:0007669"/>
    <property type="project" value="UniProtKB-SubCell"/>
</dbReference>
<dbReference type="AlphaFoldDB" id="A0A7W5H968"/>
<keyword evidence="2 6" id="KW-0819">tRNA processing</keyword>
<reference evidence="8 9" key="1">
    <citation type="submission" date="2020-08" db="EMBL/GenBank/DDBJ databases">
        <title>Genomic Encyclopedia of Type Strains, Phase III (KMG-III): the genomes of soil and plant-associated and newly described type strains.</title>
        <authorList>
            <person name="Whitman W."/>
        </authorList>
    </citation>
    <scope>NUCLEOTIDE SEQUENCE [LARGE SCALE GENOMIC DNA]</scope>
    <source>
        <strain evidence="8 9">CECT 8075</strain>
    </source>
</reference>
<evidence type="ECO:0000256" key="1">
    <source>
        <dbReference type="ARBA" id="ARBA00022598"/>
    </source>
</evidence>
<dbReference type="GO" id="GO:0032267">
    <property type="term" value="F:tRNA(Ile)-lysidine synthase activity"/>
    <property type="evidence" value="ECO:0007669"/>
    <property type="project" value="UniProtKB-EC"/>
</dbReference>
<evidence type="ECO:0000256" key="3">
    <source>
        <dbReference type="ARBA" id="ARBA00022741"/>
    </source>
</evidence>
<dbReference type="InterPro" id="IPR011063">
    <property type="entry name" value="TilS/TtcA_N"/>
</dbReference>
<dbReference type="SUPFAM" id="SSF52402">
    <property type="entry name" value="Adenine nucleotide alpha hydrolases-like"/>
    <property type="match status" value="1"/>
</dbReference>
<comment type="caution">
    <text evidence="8">The sequence shown here is derived from an EMBL/GenBank/DDBJ whole genome shotgun (WGS) entry which is preliminary data.</text>
</comment>
<evidence type="ECO:0000256" key="5">
    <source>
        <dbReference type="ARBA" id="ARBA00048539"/>
    </source>
</evidence>
<evidence type="ECO:0000256" key="2">
    <source>
        <dbReference type="ARBA" id="ARBA00022694"/>
    </source>
</evidence>
<accession>A0A7W5H968</accession>
<dbReference type="Proteomes" id="UP000536179">
    <property type="component" value="Unassembled WGS sequence"/>
</dbReference>
<feature type="binding site" evidence="6">
    <location>
        <begin position="36"/>
        <end position="41"/>
    </location>
    <ligand>
        <name>ATP</name>
        <dbReference type="ChEBI" id="CHEBI:30616"/>
    </ligand>
</feature>
<dbReference type="EC" id="6.3.4.19" evidence="6"/>
<dbReference type="EMBL" id="JACHXU010000033">
    <property type="protein sequence ID" value="MBB3210218.1"/>
    <property type="molecule type" value="Genomic_DNA"/>
</dbReference>
<comment type="subcellular location">
    <subcellularLocation>
        <location evidence="6">Cytoplasm</location>
    </subcellularLocation>
</comment>
<keyword evidence="4 6" id="KW-0067">ATP-binding</keyword>
<protein>
    <recommendedName>
        <fullName evidence="6">tRNA(Ile)-lysidine synthase</fullName>
        <ecNumber evidence="6">6.3.4.19</ecNumber>
    </recommendedName>
    <alternativeName>
        <fullName evidence="6">tRNA(Ile)-2-lysyl-cytidine synthase</fullName>
    </alternativeName>
    <alternativeName>
        <fullName evidence="6">tRNA(Ile)-lysidine synthetase</fullName>
    </alternativeName>
</protein>
<evidence type="ECO:0000259" key="7">
    <source>
        <dbReference type="Pfam" id="PF01171"/>
    </source>
</evidence>
<evidence type="ECO:0000256" key="4">
    <source>
        <dbReference type="ARBA" id="ARBA00022840"/>
    </source>
</evidence>
<dbReference type="Gene3D" id="3.40.50.620">
    <property type="entry name" value="HUPs"/>
    <property type="match status" value="1"/>
</dbReference>
<dbReference type="GO" id="GO:0006400">
    <property type="term" value="P:tRNA modification"/>
    <property type="evidence" value="ECO:0007669"/>
    <property type="project" value="UniProtKB-UniRule"/>
</dbReference>
<sequence>MDQTKEHSERWESLRQLLRIEWANEATSVGAIIGCSGGADSVALVRLLVDRYRTQYAPDLDSMPPLRIAHFNHRLRGEQSDADEQFVRELATDLDVPVEVGRAHNDAAEDAEARLRQDRRDFFLATAAKSGCRYVALAHTLDDQSETVLHHLLRGTGPLGLKGMSSSRPLGDDFVIRRPLLRARRAELRDALREIGQPWREDPSNEQTRYTRNWIRHDALPLLRSRFPKTDHALVRAAENQTQLDGLIGRLARQWIDSFVVIDDVNDHTDRYNRTAFQTIRFSRPSMTSSESAMSPWKEWPHSRELATEIPLITAACQILFAELNWPRRDMNRHHWTRLAMLIAEQPADVTGASNAAGRVGDEQAISRGHWPGRIEGFQSARVVTLSRERKTEFDA</sequence>
<organism evidence="8 9">
    <name type="scientific">Aporhodopirellula rubra</name>
    <dbReference type="NCBI Taxonomy" id="980271"/>
    <lineage>
        <taxon>Bacteria</taxon>
        <taxon>Pseudomonadati</taxon>
        <taxon>Planctomycetota</taxon>
        <taxon>Planctomycetia</taxon>
        <taxon>Pirellulales</taxon>
        <taxon>Pirellulaceae</taxon>
        <taxon>Aporhodopirellula</taxon>
    </lineage>
</organism>
<keyword evidence="1 6" id="KW-0436">Ligase</keyword>
<dbReference type="HAMAP" id="MF_01161">
    <property type="entry name" value="tRNA_Ile_lys_synt"/>
    <property type="match status" value="1"/>
</dbReference>
<dbReference type="CDD" id="cd01992">
    <property type="entry name" value="TilS_N"/>
    <property type="match status" value="1"/>
</dbReference>
<proteinExistence type="inferred from homology"/>
<dbReference type="PANTHER" id="PTHR43033">
    <property type="entry name" value="TRNA(ILE)-LYSIDINE SYNTHASE-RELATED"/>
    <property type="match status" value="1"/>
</dbReference>
<evidence type="ECO:0000313" key="8">
    <source>
        <dbReference type="EMBL" id="MBB3210218.1"/>
    </source>
</evidence>
<name>A0A7W5H968_9BACT</name>
<dbReference type="InterPro" id="IPR014729">
    <property type="entry name" value="Rossmann-like_a/b/a_fold"/>
</dbReference>
<comment type="similarity">
    <text evidence="6">Belongs to the tRNA(Ile)-lysidine synthase family.</text>
</comment>